<accession>K2NTH4</accession>
<organism evidence="3 4">
    <name type="scientific">Trypanosoma cruzi marinkellei</name>
    <dbReference type="NCBI Taxonomy" id="85056"/>
    <lineage>
        <taxon>Eukaryota</taxon>
        <taxon>Discoba</taxon>
        <taxon>Euglenozoa</taxon>
        <taxon>Kinetoplastea</taxon>
        <taxon>Metakinetoplastina</taxon>
        <taxon>Trypanosomatida</taxon>
        <taxon>Trypanosomatidae</taxon>
        <taxon>Trypanosoma</taxon>
        <taxon>Schizotrypanum</taxon>
    </lineage>
</organism>
<evidence type="ECO:0000256" key="1">
    <source>
        <dbReference type="SAM" id="MobiDB-lite"/>
    </source>
</evidence>
<name>K2NTH4_TRYCR</name>
<dbReference type="Proteomes" id="UP000007350">
    <property type="component" value="Unassembled WGS sequence"/>
</dbReference>
<evidence type="ECO:0008006" key="5">
    <source>
        <dbReference type="Google" id="ProtNLM"/>
    </source>
</evidence>
<gene>
    <name evidence="3" type="ORF">MOQ_003897</name>
</gene>
<evidence type="ECO:0000256" key="2">
    <source>
        <dbReference type="SAM" id="SignalP"/>
    </source>
</evidence>
<dbReference type="AlphaFoldDB" id="K2NTH4"/>
<feature type="compositionally biased region" description="Polar residues" evidence="1">
    <location>
        <begin position="172"/>
        <end position="183"/>
    </location>
</feature>
<feature type="signal peptide" evidence="2">
    <location>
        <begin position="1"/>
        <end position="25"/>
    </location>
</feature>
<evidence type="ECO:0000313" key="3">
    <source>
        <dbReference type="EMBL" id="EKF32257.1"/>
    </source>
</evidence>
<proteinExistence type="predicted"/>
<evidence type="ECO:0000313" key="4">
    <source>
        <dbReference type="Proteomes" id="UP000007350"/>
    </source>
</evidence>
<comment type="caution">
    <text evidence="3">The sequence shown here is derived from an EMBL/GenBank/DDBJ whole genome shotgun (WGS) entry which is preliminary data.</text>
</comment>
<sequence length="307" mass="34142">MRCNHTRIRLTVMHCISLVLLVVVAAPQRRVAGGVAVLEEVRRTNRAGARLAALALQRALHERTRRQLVQRVRPLLLPRRPVRLRCTVGSCHGPLSCCNHSHRGTNGRVCGCVPRSQRLSSPEEAIVAPSVTRQYTPSNTRTRQSKNRGKRIMTSRAGNTFTRGGHRAAASAGTQQNAKSGPQASIRWHRDSHRRHTFSGLAMSARDEIQRPAVAKSIPAVHCANTYMFVHAGGTEEKRSTGMHIITAKGTAVWKRYMRYGPNLNNHARWQYTPINKKRKQNKRKTRRQGVCVCVCGAAGVCPPSPQ</sequence>
<protein>
    <recommendedName>
        <fullName evidence="5">Dispersed gene family protein 1 (DGF-1)</fullName>
    </recommendedName>
</protein>
<reference evidence="3 4" key="1">
    <citation type="journal article" date="2012" name="BMC Genomics">
        <title>Comparative genomic analysis of human infective Trypanosoma cruzi lineages with the bat-restricted subspecies T. cruzi marinkellei.</title>
        <authorList>
            <person name="Franzen O."/>
            <person name="Talavera-Lopez C."/>
            <person name="Ochaya S."/>
            <person name="Butler C.E."/>
            <person name="Messenger L.A."/>
            <person name="Lewis M.D."/>
            <person name="Llewellyn M.S."/>
            <person name="Marinkelle C.J."/>
            <person name="Tyler K.M."/>
            <person name="Miles M.A."/>
            <person name="Andersson B."/>
        </authorList>
    </citation>
    <scope>NUCLEOTIDE SEQUENCE [LARGE SCALE GENOMIC DNA]</scope>
    <source>
        <strain evidence="3 4">B7</strain>
    </source>
</reference>
<feature type="compositionally biased region" description="Basic residues" evidence="1">
    <location>
        <begin position="143"/>
        <end position="153"/>
    </location>
</feature>
<keyword evidence="2" id="KW-0732">Signal</keyword>
<dbReference type="EMBL" id="AHKC01010022">
    <property type="protein sequence ID" value="EKF32257.1"/>
    <property type="molecule type" value="Genomic_DNA"/>
</dbReference>
<feature type="region of interest" description="Disordered" evidence="1">
    <location>
        <begin position="135"/>
        <end position="186"/>
    </location>
</feature>
<feature type="chain" id="PRO_5003864856" description="Dispersed gene family protein 1 (DGF-1)" evidence="2">
    <location>
        <begin position="26"/>
        <end position="307"/>
    </location>
</feature>
<keyword evidence="4" id="KW-1185">Reference proteome</keyword>